<sequence>MTEKRGAAKSGFTLIELLVVIAIIAILIALLLPAVQQAREAARRSQCKNNLKQLGLALHNYHDVYNMFNYRQGGTSAGSNPGVNDNWVRLSGVVGLLPYLDQAGLYNQISGPLVIGATTYQPMGPGPWQAAYTPWQAKIPALICPSDTRHVDTGNAGRTSYPFCAGDSINVNSTTPRGVFGYQSGVSIRDIIDGTSNTLLMAERAFPTTTNDINYVKYVGATALTIPSDCQAQFNYTTRQYSTATGSLANYGGIRWADGGQGVSGFNTILPVNSPSCQNGSSQHEGQEGFYSASSRHVGGCHTLLADGSVRFIGENISTGNLSASATNLSGASPFGVWGALGSKASGEIVGEF</sequence>
<gene>
    <name evidence="3" type="ORF">SAMN05421753_11342</name>
</gene>
<dbReference type="InterPro" id="IPR027558">
    <property type="entry name" value="Pre_pil_HX9DG_C"/>
</dbReference>
<dbReference type="OrthoDB" id="241541at2"/>
<accession>A0A1I3LR93</accession>
<evidence type="ECO:0000313" key="3">
    <source>
        <dbReference type="EMBL" id="SFI87222.1"/>
    </source>
</evidence>
<dbReference type="InterPro" id="IPR045584">
    <property type="entry name" value="Pilin-like"/>
</dbReference>
<dbReference type="RefSeq" id="WP_092052228.1">
    <property type="nucleotide sequence ID" value="NZ_FOQD01000013.1"/>
</dbReference>
<dbReference type="PROSITE" id="PS00409">
    <property type="entry name" value="PROKAR_NTER_METHYL"/>
    <property type="match status" value="1"/>
</dbReference>
<dbReference type="PANTHER" id="PTHR30093:SF2">
    <property type="entry name" value="TYPE II SECRETION SYSTEM PROTEIN H"/>
    <property type="match status" value="1"/>
</dbReference>
<evidence type="ECO:0000313" key="4">
    <source>
        <dbReference type="Proteomes" id="UP000199518"/>
    </source>
</evidence>
<dbReference type="AlphaFoldDB" id="A0A1I3LR93"/>
<dbReference type="NCBIfam" id="TIGR02532">
    <property type="entry name" value="IV_pilin_GFxxxE"/>
    <property type="match status" value="1"/>
</dbReference>
<proteinExistence type="predicted"/>
<dbReference type="Gene3D" id="3.30.700.10">
    <property type="entry name" value="Glycoprotein, Type 4 Pilin"/>
    <property type="match status" value="1"/>
</dbReference>
<organism evidence="3 4">
    <name type="scientific">Planctomicrobium piriforme</name>
    <dbReference type="NCBI Taxonomy" id="1576369"/>
    <lineage>
        <taxon>Bacteria</taxon>
        <taxon>Pseudomonadati</taxon>
        <taxon>Planctomycetota</taxon>
        <taxon>Planctomycetia</taxon>
        <taxon>Planctomycetales</taxon>
        <taxon>Planctomycetaceae</taxon>
        <taxon>Planctomicrobium</taxon>
    </lineage>
</organism>
<dbReference type="NCBIfam" id="TIGR04294">
    <property type="entry name" value="pre_pil_HX9DG"/>
    <property type="match status" value="1"/>
</dbReference>
<dbReference type="Pfam" id="PF07963">
    <property type="entry name" value="N_methyl"/>
    <property type="match status" value="1"/>
</dbReference>
<dbReference type="STRING" id="1576369.SAMN05421753_11342"/>
<dbReference type="PANTHER" id="PTHR30093">
    <property type="entry name" value="GENERAL SECRETION PATHWAY PROTEIN G"/>
    <property type="match status" value="1"/>
</dbReference>
<feature type="transmembrane region" description="Helical" evidence="1">
    <location>
        <begin position="12"/>
        <end position="35"/>
    </location>
</feature>
<evidence type="ECO:0000256" key="1">
    <source>
        <dbReference type="SAM" id="Phobius"/>
    </source>
</evidence>
<keyword evidence="1" id="KW-0472">Membrane</keyword>
<protein>
    <submittedName>
        <fullName evidence="3">Prepilin-type N-terminal cleavage/methylation domain-containing protein</fullName>
    </submittedName>
</protein>
<reference evidence="4" key="1">
    <citation type="submission" date="2016-10" db="EMBL/GenBank/DDBJ databases">
        <authorList>
            <person name="Varghese N."/>
            <person name="Submissions S."/>
        </authorList>
    </citation>
    <scope>NUCLEOTIDE SEQUENCE [LARGE SCALE GENOMIC DNA]</scope>
    <source>
        <strain evidence="4">DSM 26348</strain>
    </source>
</reference>
<keyword evidence="1" id="KW-1133">Transmembrane helix</keyword>
<keyword evidence="1" id="KW-0812">Transmembrane</keyword>
<name>A0A1I3LR93_9PLAN</name>
<dbReference type="EMBL" id="FOQD01000013">
    <property type="protein sequence ID" value="SFI87222.1"/>
    <property type="molecule type" value="Genomic_DNA"/>
</dbReference>
<dbReference type="SUPFAM" id="SSF54523">
    <property type="entry name" value="Pili subunits"/>
    <property type="match status" value="1"/>
</dbReference>
<evidence type="ECO:0000259" key="2">
    <source>
        <dbReference type="Pfam" id="PF07596"/>
    </source>
</evidence>
<dbReference type="InterPro" id="IPR011453">
    <property type="entry name" value="DUF1559"/>
</dbReference>
<feature type="domain" description="DUF1559" evidence="2">
    <location>
        <begin position="36"/>
        <end position="317"/>
    </location>
</feature>
<keyword evidence="4" id="KW-1185">Reference proteome</keyword>
<dbReference type="Pfam" id="PF07596">
    <property type="entry name" value="SBP_bac_10"/>
    <property type="match status" value="1"/>
</dbReference>
<dbReference type="InterPro" id="IPR012902">
    <property type="entry name" value="N_methyl_site"/>
</dbReference>
<dbReference type="Proteomes" id="UP000199518">
    <property type="component" value="Unassembled WGS sequence"/>
</dbReference>